<reference evidence="3 4" key="1">
    <citation type="journal article" date="2008" name="Nature">
        <title>The genome of Laccaria bicolor provides insights into mycorrhizal symbiosis.</title>
        <authorList>
            <person name="Martin F."/>
            <person name="Aerts A."/>
            <person name="Ahren D."/>
            <person name="Brun A."/>
            <person name="Danchin E.G.J."/>
            <person name="Duchaussoy F."/>
            <person name="Gibon J."/>
            <person name="Kohler A."/>
            <person name="Lindquist E."/>
            <person name="Pereda V."/>
            <person name="Salamov A."/>
            <person name="Shapiro H.J."/>
            <person name="Wuyts J."/>
            <person name="Blaudez D."/>
            <person name="Buee M."/>
            <person name="Brokstein P."/>
            <person name="Canbaeck B."/>
            <person name="Cohen D."/>
            <person name="Courty P.E."/>
            <person name="Coutinho P.M."/>
            <person name="Delaruelle C."/>
            <person name="Detter J.C."/>
            <person name="Deveau A."/>
            <person name="DiFazio S."/>
            <person name="Duplessis S."/>
            <person name="Fraissinet-Tachet L."/>
            <person name="Lucic E."/>
            <person name="Frey-Klett P."/>
            <person name="Fourrey C."/>
            <person name="Feussner I."/>
            <person name="Gay G."/>
            <person name="Grimwood J."/>
            <person name="Hoegger P.J."/>
            <person name="Jain P."/>
            <person name="Kilaru S."/>
            <person name="Labbe J."/>
            <person name="Lin Y.C."/>
            <person name="Legue V."/>
            <person name="Le Tacon F."/>
            <person name="Marmeisse R."/>
            <person name="Melayah D."/>
            <person name="Montanini B."/>
            <person name="Muratet M."/>
            <person name="Nehls U."/>
            <person name="Niculita-Hirzel H."/>
            <person name="Oudot-Le Secq M.P."/>
            <person name="Peter M."/>
            <person name="Quesneville H."/>
            <person name="Rajashekar B."/>
            <person name="Reich M."/>
            <person name="Rouhier N."/>
            <person name="Schmutz J."/>
            <person name="Yin T."/>
            <person name="Chalot M."/>
            <person name="Henrissat B."/>
            <person name="Kuees U."/>
            <person name="Lucas S."/>
            <person name="Van de Peer Y."/>
            <person name="Podila G.K."/>
            <person name="Polle A."/>
            <person name="Pukkila P.J."/>
            <person name="Richardson P.M."/>
            <person name="Rouze P."/>
            <person name="Sanders I.R."/>
            <person name="Stajich J.E."/>
            <person name="Tunlid A."/>
            <person name="Tuskan G."/>
            <person name="Grigoriev I.V."/>
        </authorList>
    </citation>
    <scope>NUCLEOTIDE SEQUENCE [LARGE SCALE GENOMIC DNA]</scope>
    <source>
        <strain evidence="4">S238N-H82 / ATCC MYA-4686</strain>
    </source>
</reference>
<feature type="compositionally biased region" description="Acidic residues" evidence="1">
    <location>
        <begin position="310"/>
        <end position="319"/>
    </location>
</feature>
<sequence>MQVELWIRFDFGYRHALSIPVHECRRFSLHPLTWLRFLGYALYGKEGYISYERDGEEVADYRPEGVSISPRMYYYISQDKDYRLLDPNLMNGRTSYTSDVTNRRANFRDDVVNRDRRCVVTGAAPAQCQACHIVPHATVNHWQVRSGPWYRSRRLFQTQYMKNLVDYRQAVVDPLLDDVNDTRNGILLNRMLHTAFGTSQVAFLQLPNFAMNVNDVPLAMQSDTIVGLLQFAVHPSLANSRLTFHNFSCSDPLVDHIIPHNSAAAQANNDWPPPFLFGVAYGSAALEAWGVKNFVQFSQEKTKDFYYRETDDDDDDDDDSHSVRGAGKRGMVSRNKTVRTRKADRRSQTEMSEKVGDSEAFDMFDVVAGLWAYNARKDMHRARIMKEQTRESIQNWLQLVE</sequence>
<accession>B0D4R2</accession>
<dbReference type="Proteomes" id="UP000001194">
    <property type="component" value="Unassembled WGS sequence"/>
</dbReference>
<keyword evidence="4" id="KW-1185">Reference proteome</keyword>
<dbReference type="Pfam" id="PF13391">
    <property type="entry name" value="HNH_2"/>
    <property type="match status" value="1"/>
</dbReference>
<feature type="region of interest" description="Disordered" evidence="1">
    <location>
        <begin position="308"/>
        <end position="354"/>
    </location>
</feature>
<organism evidence="4">
    <name type="scientific">Laccaria bicolor (strain S238N-H82 / ATCC MYA-4686)</name>
    <name type="common">Bicoloured deceiver</name>
    <name type="synonym">Laccaria laccata var. bicolor</name>
    <dbReference type="NCBI Taxonomy" id="486041"/>
    <lineage>
        <taxon>Eukaryota</taxon>
        <taxon>Fungi</taxon>
        <taxon>Dikarya</taxon>
        <taxon>Basidiomycota</taxon>
        <taxon>Agaricomycotina</taxon>
        <taxon>Agaricomycetes</taxon>
        <taxon>Agaricomycetidae</taxon>
        <taxon>Agaricales</taxon>
        <taxon>Agaricineae</taxon>
        <taxon>Hydnangiaceae</taxon>
        <taxon>Laccaria</taxon>
    </lineage>
</organism>
<evidence type="ECO:0000256" key="1">
    <source>
        <dbReference type="SAM" id="MobiDB-lite"/>
    </source>
</evidence>
<feature type="compositionally biased region" description="Basic and acidic residues" evidence="1">
    <location>
        <begin position="345"/>
        <end position="354"/>
    </location>
</feature>
<dbReference type="EMBL" id="DS547097">
    <property type="protein sequence ID" value="EDR10389.1"/>
    <property type="molecule type" value="Genomic_DNA"/>
</dbReference>
<feature type="domain" description="HNH nuclease" evidence="2">
    <location>
        <begin position="118"/>
        <end position="203"/>
    </location>
</feature>
<dbReference type="OrthoDB" id="3269637at2759"/>
<dbReference type="HOGENOM" id="CLU_058842_0_0_1"/>
<dbReference type="RefSeq" id="XP_001878839.1">
    <property type="nucleotide sequence ID" value="XM_001878804.1"/>
</dbReference>
<dbReference type="KEGG" id="lbc:LACBIDRAFT_317243"/>
<dbReference type="AlphaFoldDB" id="B0D4R2"/>
<dbReference type="InterPro" id="IPR003615">
    <property type="entry name" value="HNH_nuc"/>
</dbReference>
<name>B0D4R2_LACBS</name>
<evidence type="ECO:0000313" key="3">
    <source>
        <dbReference type="EMBL" id="EDR10389.1"/>
    </source>
</evidence>
<proteinExistence type="predicted"/>
<evidence type="ECO:0000313" key="4">
    <source>
        <dbReference type="Proteomes" id="UP000001194"/>
    </source>
</evidence>
<evidence type="ECO:0000259" key="2">
    <source>
        <dbReference type="Pfam" id="PF13391"/>
    </source>
</evidence>
<gene>
    <name evidence="3" type="ORF">LACBIDRAFT_317243</name>
</gene>
<dbReference type="GeneID" id="6074476"/>
<protein>
    <submittedName>
        <fullName evidence="3">Predicted protein</fullName>
    </submittedName>
</protein>
<dbReference type="InParanoid" id="B0D4R2"/>